<keyword evidence="1" id="KW-1133">Transmembrane helix</keyword>
<proteinExistence type="predicted"/>
<feature type="transmembrane region" description="Helical" evidence="1">
    <location>
        <begin position="21"/>
        <end position="44"/>
    </location>
</feature>
<sequence>MAQQLNLYGASFRRPQHLLSAANALRGLGVLIALGLLAGGFLAWRTSASSVDTQEQQTFAQHRAKVMAMQEQVAAQRKEVDVEAAKLREVEQALARVKATLQGGSGGEPAVSYSAYFEALAKQSHSALWLTGFAVSADGQSIELKGRMLDASALPDYLTRLNAEPVFKGRQFAQLQVTSMSTEGAETTGPRVTEFVLRSGAPDSKELAR</sequence>
<dbReference type="RefSeq" id="WP_210808925.1">
    <property type="nucleotide sequence ID" value="NZ_JAGQDG010000003.1"/>
</dbReference>
<dbReference type="Proteomes" id="UP000672097">
    <property type="component" value="Unassembled WGS sequence"/>
</dbReference>
<evidence type="ECO:0000256" key="1">
    <source>
        <dbReference type="SAM" id="Phobius"/>
    </source>
</evidence>
<reference evidence="2 3" key="1">
    <citation type="submission" date="2021-04" db="EMBL/GenBank/DDBJ databases">
        <title>The genome sequence of type strain Ideonella paludis KCTC 32238.</title>
        <authorList>
            <person name="Liu Y."/>
        </authorList>
    </citation>
    <scope>NUCLEOTIDE SEQUENCE [LARGE SCALE GENOMIC DNA]</scope>
    <source>
        <strain evidence="2 3">KCTC 32238</strain>
    </source>
</reference>
<protein>
    <submittedName>
        <fullName evidence="2">PilN domain-containing protein</fullName>
    </submittedName>
</protein>
<keyword evidence="1" id="KW-0812">Transmembrane</keyword>
<accession>A0ABS5DX58</accession>
<dbReference type="EMBL" id="JAGQDG010000003">
    <property type="protein sequence ID" value="MBQ0935732.1"/>
    <property type="molecule type" value="Genomic_DNA"/>
</dbReference>
<evidence type="ECO:0000313" key="3">
    <source>
        <dbReference type="Proteomes" id="UP000672097"/>
    </source>
</evidence>
<organism evidence="2 3">
    <name type="scientific">Ideonella paludis</name>
    <dbReference type="NCBI Taxonomy" id="1233411"/>
    <lineage>
        <taxon>Bacteria</taxon>
        <taxon>Pseudomonadati</taxon>
        <taxon>Pseudomonadota</taxon>
        <taxon>Betaproteobacteria</taxon>
        <taxon>Burkholderiales</taxon>
        <taxon>Sphaerotilaceae</taxon>
        <taxon>Ideonella</taxon>
    </lineage>
</organism>
<keyword evidence="1" id="KW-0472">Membrane</keyword>
<dbReference type="InterPro" id="IPR007813">
    <property type="entry name" value="PilN"/>
</dbReference>
<dbReference type="Pfam" id="PF05137">
    <property type="entry name" value="PilN"/>
    <property type="match status" value="1"/>
</dbReference>
<gene>
    <name evidence="2" type="ORF">KAK11_10365</name>
</gene>
<name>A0ABS5DX58_9BURK</name>
<evidence type="ECO:0000313" key="2">
    <source>
        <dbReference type="EMBL" id="MBQ0935732.1"/>
    </source>
</evidence>
<comment type="caution">
    <text evidence="2">The sequence shown here is derived from an EMBL/GenBank/DDBJ whole genome shotgun (WGS) entry which is preliminary data.</text>
</comment>
<keyword evidence="3" id="KW-1185">Reference proteome</keyword>